<accession>A0A5C5G447</accession>
<gene>
    <name evidence="1" type="ORF">DMC30DRAFT_43783</name>
</gene>
<dbReference type="Gene3D" id="3.80.10.10">
    <property type="entry name" value="Ribonuclease Inhibitor"/>
    <property type="match status" value="1"/>
</dbReference>
<sequence>MRTLYERPKLRPLVKAVDLTFAHSDLDDRVEQVLRDLPNLQELSLPAPDPTAQGVLLSAPGPPIRRLRLVHPWDDVRPLLSRYPERLVGVRVLHIANIGGDGVQPPRPIELPKLALLSTSIPCDWPTFSSSSSLFRMNLTSLTLPLSRELGAYDLHAFTALRTLRLCDTYRAGYGSCRPPSAADLVAVFGTCRQVTSLGLEGDLSRASSKKSDPSFAAALAALPPGLEHLALLARTWAGPSCAGLADAVAAYVTGEARSPALRTLRLGGGQGAVAERFRTLKVRQSDGQDDERVSLSAWLSEVGVEVTTVDGGSWQVTETSR</sequence>
<proteinExistence type="predicted"/>
<comment type="caution">
    <text evidence="1">The sequence shown here is derived from an EMBL/GenBank/DDBJ whole genome shotgun (WGS) entry which is preliminary data.</text>
</comment>
<dbReference type="EMBL" id="SOZI01000013">
    <property type="protein sequence ID" value="TNY23239.1"/>
    <property type="molecule type" value="Genomic_DNA"/>
</dbReference>
<reference evidence="1 2" key="1">
    <citation type="submission" date="2019-03" db="EMBL/GenBank/DDBJ databases">
        <title>Rhodosporidium diobovatum UCD-FST 08-225 genome sequencing, assembly, and annotation.</title>
        <authorList>
            <person name="Fakankun I.U."/>
            <person name="Fristensky B."/>
            <person name="Levin D.B."/>
        </authorList>
    </citation>
    <scope>NUCLEOTIDE SEQUENCE [LARGE SCALE GENOMIC DNA]</scope>
    <source>
        <strain evidence="1 2">UCD-FST 08-225</strain>
    </source>
</reference>
<evidence type="ECO:0008006" key="3">
    <source>
        <dbReference type="Google" id="ProtNLM"/>
    </source>
</evidence>
<keyword evidence="2" id="KW-1185">Reference proteome</keyword>
<protein>
    <recommendedName>
        <fullName evidence="3">Proteophosphoglycan ppg4</fullName>
    </recommendedName>
</protein>
<dbReference type="Proteomes" id="UP000311382">
    <property type="component" value="Unassembled WGS sequence"/>
</dbReference>
<dbReference type="InterPro" id="IPR032675">
    <property type="entry name" value="LRR_dom_sf"/>
</dbReference>
<organism evidence="1 2">
    <name type="scientific">Rhodotorula diobovata</name>
    <dbReference type="NCBI Taxonomy" id="5288"/>
    <lineage>
        <taxon>Eukaryota</taxon>
        <taxon>Fungi</taxon>
        <taxon>Dikarya</taxon>
        <taxon>Basidiomycota</taxon>
        <taxon>Pucciniomycotina</taxon>
        <taxon>Microbotryomycetes</taxon>
        <taxon>Sporidiobolales</taxon>
        <taxon>Sporidiobolaceae</taxon>
        <taxon>Rhodotorula</taxon>
    </lineage>
</organism>
<dbReference type="AlphaFoldDB" id="A0A5C5G447"/>
<name>A0A5C5G447_9BASI</name>
<evidence type="ECO:0000313" key="2">
    <source>
        <dbReference type="Proteomes" id="UP000311382"/>
    </source>
</evidence>
<evidence type="ECO:0000313" key="1">
    <source>
        <dbReference type="EMBL" id="TNY23239.1"/>
    </source>
</evidence>